<proteinExistence type="predicted"/>
<dbReference type="AlphaFoldDB" id="A0A8C2YEA9"/>
<organism evidence="2 3">
    <name type="scientific">Coturnix japonica</name>
    <name type="common">Japanese quail</name>
    <name type="synonym">Coturnix coturnix japonica</name>
    <dbReference type="NCBI Taxonomy" id="93934"/>
    <lineage>
        <taxon>Eukaryota</taxon>
        <taxon>Metazoa</taxon>
        <taxon>Chordata</taxon>
        <taxon>Craniata</taxon>
        <taxon>Vertebrata</taxon>
        <taxon>Euteleostomi</taxon>
        <taxon>Archelosauria</taxon>
        <taxon>Archosauria</taxon>
        <taxon>Dinosauria</taxon>
        <taxon>Saurischia</taxon>
        <taxon>Theropoda</taxon>
        <taxon>Coelurosauria</taxon>
        <taxon>Aves</taxon>
        <taxon>Neognathae</taxon>
        <taxon>Galloanserae</taxon>
        <taxon>Galliformes</taxon>
        <taxon>Phasianidae</taxon>
        <taxon>Perdicinae</taxon>
        <taxon>Coturnix</taxon>
    </lineage>
</organism>
<dbReference type="Proteomes" id="UP000694412">
    <property type="component" value="Chromosome 23"/>
</dbReference>
<keyword evidence="3" id="KW-1185">Reference proteome</keyword>
<reference evidence="2" key="1">
    <citation type="submission" date="2015-11" db="EMBL/GenBank/DDBJ databases">
        <authorList>
            <consortium name="International Coturnix japonica Genome Analysis Consortium"/>
            <person name="Warren W."/>
            <person name="Burt D.W."/>
            <person name="Antin P.B."/>
            <person name="Lanford R."/>
            <person name="Gros J."/>
            <person name="Wilson R.K."/>
        </authorList>
    </citation>
    <scope>NUCLEOTIDE SEQUENCE [LARGE SCALE GENOMIC DNA]</scope>
</reference>
<dbReference type="Ensembl" id="ENSCJPT00005027829.1">
    <property type="protein sequence ID" value="ENSCJPP00005020160.1"/>
    <property type="gene ID" value="ENSCJPG00005016272.1"/>
</dbReference>
<evidence type="ECO:0000313" key="3">
    <source>
        <dbReference type="Proteomes" id="UP000694412"/>
    </source>
</evidence>
<evidence type="ECO:0000313" key="2">
    <source>
        <dbReference type="Ensembl" id="ENSCJPP00005020160.1"/>
    </source>
</evidence>
<dbReference type="GO" id="GO:0055074">
    <property type="term" value="P:calcium ion homeostasis"/>
    <property type="evidence" value="ECO:0007669"/>
    <property type="project" value="TreeGrafter"/>
</dbReference>
<gene>
    <name evidence="2" type="primary">SELENON</name>
</gene>
<dbReference type="PANTHER" id="PTHR16213:SF78">
    <property type="entry name" value="SELENOPROTEIN N"/>
    <property type="match status" value="1"/>
</dbReference>
<sequence length="596" mass="66478">MESPSLCVRCSEACLTDYDLEGLLSNSITDPSRPEAQSSVSPLVPSRPRTAGGPSPQPGPSLSRVPPRRGHGGVLSLIIELMAVPSAAPSRLALALAALAALAELALKSLGSEGLFLFSSLDTNNDLYLSPEEFKPIAEKLTGVTPVSDFEEEDAPDPNGETLSIVAKFQPLVMETMTKSKDGFLGISHVALSGLRNWTAPVSPKSVMLARQFKAFLPPKNKLDLGDPWWIIPSELNIFTGYLSNNRFYPPPPKGKEVIIHKLLSMFHPRPFVKTRFAPQGSVACIQAISTYYYTIAFRIHAEFQLNEPPDFPFWFSPGQFTGYIVLSKDSSHVREFKLFVPNKRSLNVDMEWLYGASEGSNMEVDIGYLPQMELESTGPSVPSVIYDENGNVIDSRDPSGEPIQFVFEEITWQQEIPWEEAAQKLEVAMYPFKKVSYLPFTEAFERAKAEKKLVHSILLWGALDDQSCSGRTLRETVLESSPILALLNESFISSWSLVKELEELQTNRENEFYSKLAELHLEKYNFPVEMIICLPNGTVIHHINANYFLDITSMKPEDVESGIFSFSANFDDPSTATYLQFLKEGLQRAKPYLQN</sequence>
<protein>
    <submittedName>
        <fullName evidence="2">Selenoprotein N</fullName>
    </submittedName>
</protein>
<dbReference type="PANTHER" id="PTHR16213">
    <property type="entry name" value="SELENOPROTEIN N"/>
    <property type="match status" value="1"/>
</dbReference>
<feature type="region of interest" description="Disordered" evidence="1">
    <location>
        <begin position="26"/>
        <end position="68"/>
    </location>
</feature>
<reference evidence="2" key="2">
    <citation type="submission" date="2025-08" db="UniProtKB">
        <authorList>
            <consortium name="Ensembl"/>
        </authorList>
    </citation>
    <scope>IDENTIFICATION</scope>
</reference>
<dbReference type="GeneTree" id="ENSGT00940000164027"/>
<feature type="compositionally biased region" description="Low complexity" evidence="1">
    <location>
        <begin position="38"/>
        <end position="54"/>
    </location>
</feature>
<name>A0A8C2YEA9_COTJA</name>
<dbReference type="GO" id="GO:0005789">
    <property type="term" value="C:endoplasmic reticulum membrane"/>
    <property type="evidence" value="ECO:0007669"/>
    <property type="project" value="TreeGrafter"/>
</dbReference>
<evidence type="ECO:0000256" key="1">
    <source>
        <dbReference type="SAM" id="MobiDB-lite"/>
    </source>
</evidence>
<accession>A0A8C2YEA9</accession>
<reference evidence="2" key="3">
    <citation type="submission" date="2025-09" db="UniProtKB">
        <authorList>
            <consortium name="Ensembl"/>
        </authorList>
    </citation>
    <scope>IDENTIFICATION</scope>
</reference>
<dbReference type="GO" id="GO:0048741">
    <property type="term" value="P:skeletal muscle fiber development"/>
    <property type="evidence" value="ECO:0007669"/>
    <property type="project" value="TreeGrafter"/>
</dbReference>